<feature type="compositionally biased region" description="Pro residues" evidence="1">
    <location>
        <begin position="49"/>
        <end position="61"/>
    </location>
</feature>
<accession>A0AAP0QT34</accession>
<comment type="caution">
    <text evidence="2">The sequence shown here is derived from an EMBL/GenBank/DDBJ whole genome shotgun (WGS) entry which is preliminary data.</text>
</comment>
<gene>
    <name evidence="2" type="ORF">WN944_005734</name>
</gene>
<feature type="region of interest" description="Disordered" evidence="1">
    <location>
        <begin position="33"/>
        <end position="67"/>
    </location>
</feature>
<protein>
    <submittedName>
        <fullName evidence="2">Uncharacterized protein</fullName>
    </submittedName>
</protein>
<evidence type="ECO:0000256" key="1">
    <source>
        <dbReference type="SAM" id="MobiDB-lite"/>
    </source>
</evidence>
<name>A0AAP0QT34_9ROSI</name>
<keyword evidence="3" id="KW-1185">Reference proteome</keyword>
<dbReference type="AlphaFoldDB" id="A0AAP0QT34"/>
<evidence type="ECO:0000313" key="3">
    <source>
        <dbReference type="Proteomes" id="UP001428341"/>
    </source>
</evidence>
<proteinExistence type="predicted"/>
<dbReference type="EMBL" id="JBCGBO010000003">
    <property type="protein sequence ID" value="KAK9213749.1"/>
    <property type="molecule type" value="Genomic_DNA"/>
</dbReference>
<dbReference type="Proteomes" id="UP001428341">
    <property type="component" value="Unassembled WGS sequence"/>
</dbReference>
<organism evidence="2 3">
    <name type="scientific">Citrus x changshan-huyou</name>
    <dbReference type="NCBI Taxonomy" id="2935761"/>
    <lineage>
        <taxon>Eukaryota</taxon>
        <taxon>Viridiplantae</taxon>
        <taxon>Streptophyta</taxon>
        <taxon>Embryophyta</taxon>
        <taxon>Tracheophyta</taxon>
        <taxon>Spermatophyta</taxon>
        <taxon>Magnoliopsida</taxon>
        <taxon>eudicotyledons</taxon>
        <taxon>Gunneridae</taxon>
        <taxon>Pentapetalae</taxon>
        <taxon>rosids</taxon>
        <taxon>malvids</taxon>
        <taxon>Sapindales</taxon>
        <taxon>Rutaceae</taxon>
        <taxon>Aurantioideae</taxon>
        <taxon>Citrus</taxon>
    </lineage>
</organism>
<sequence>MSTAVAAKTSKDDYLAAVNHIANIVRHDIYPESTLNTLPLPNPSATSPGPAPSPNTPPPPSNSNRSS</sequence>
<evidence type="ECO:0000313" key="2">
    <source>
        <dbReference type="EMBL" id="KAK9213749.1"/>
    </source>
</evidence>
<reference evidence="2 3" key="1">
    <citation type="submission" date="2024-05" db="EMBL/GenBank/DDBJ databases">
        <title>Haplotype-resolved chromosome-level genome assembly of Huyou (Citrus changshanensis).</title>
        <authorList>
            <person name="Miao C."/>
            <person name="Chen W."/>
            <person name="Wu Y."/>
            <person name="Wang L."/>
            <person name="Zhao S."/>
            <person name="Grierson D."/>
            <person name="Xu C."/>
            <person name="Chen K."/>
        </authorList>
    </citation>
    <scope>NUCLEOTIDE SEQUENCE [LARGE SCALE GENOMIC DNA]</scope>
    <source>
        <strain evidence="2">01-14</strain>
        <tissue evidence="2">Leaf</tissue>
    </source>
</reference>